<feature type="compositionally biased region" description="Polar residues" evidence="5">
    <location>
        <begin position="165"/>
        <end position="179"/>
    </location>
</feature>
<feature type="region of interest" description="Disordered" evidence="5">
    <location>
        <begin position="157"/>
        <end position="188"/>
    </location>
</feature>
<feature type="transmembrane region" description="Helical" evidence="6">
    <location>
        <begin position="97"/>
        <end position="117"/>
    </location>
</feature>
<evidence type="ECO:0000256" key="1">
    <source>
        <dbReference type="ARBA" id="ARBA00004141"/>
    </source>
</evidence>
<name>A0ABP7XKA5_9ACTN</name>
<keyword evidence="2 6" id="KW-0812">Transmembrane</keyword>
<dbReference type="RefSeq" id="WP_344733739.1">
    <property type="nucleotide sequence ID" value="NZ_BAAAZH010000017.1"/>
</dbReference>
<keyword evidence="3 6" id="KW-1133">Transmembrane helix</keyword>
<accession>A0ABP7XKA5</accession>
<dbReference type="Pfam" id="PF05241">
    <property type="entry name" value="EBP"/>
    <property type="match status" value="1"/>
</dbReference>
<comment type="caution">
    <text evidence="8">The sequence shown here is derived from an EMBL/GenBank/DDBJ whole genome shotgun (WGS) entry which is preliminary data.</text>
</comment>
<feature type="domain" description="EXPERA" evidence="7">
    <location>
        <begin position="8"/>
        <end position="147"/>
    </location>
</feature>
<evidence type="ECO:0000313" key="9">
    <source>
        <dbReference type="Proteomes" id="UP001501495"/>
    </source>
</evidence>
<dbReference type="InterPro" id="IPR033118">
    <property type="entry name" value="EXPERA"/>
</dbReference>
<evidence type="ECO:0000313" key="8">
    <source>
        <dbReference type="EMBL" id="GAA4120839.1"/>
    </source>
</evidence>
<gene>
    <name evidence="8" type="ORF">GCM10022215_25000</name>
</gene>
<evidence type="ECO:0000259" key="7">
    <source>
        <dbReference type="PROSITE" id="PS51751"/>
    </source>
</evidence>
<comment type="subcellular location">
    <subcellularLocation>
        <location evidence="1">Membrane</location>
        <topology evidence="1">Multi-pass membrane protein</topology>
    </subcellularLocation>
</comment>
<evidence type="ECO:0000256" key="5">
    <source>
        <dbReference type="SAM" id="MobiDB-lite"/>
    </source>
</evidence>
<dbReference type="Proteomes" id="UP001501495">
    <property type="component" value="Unassembled WGS sequence"/>
</dbReference>
<organism evidence="8 9">
    <name type="scientific">Nocardioides fonticola</name>
    <dbReference type="NCBI Taxonomy" id="450363"/>
    <lineage>
        <taxon>Bacteria</taxon>
        <taxon>Bacillati</taxon>
        <taxon>Actinomycetota</taxon>
        <taxon>Actinomycetes</taxon>
        <taxon>Propionibacteriales</taxon>
        <taxon>Nocardioidaceae</taxon>
        <taxon>Nocardioides</taxon>
    </lineage>
</organism>
<protein>
    <recommendedName>
        <fullName evidence="7">EXPERA domain-containing protein</fullName>
    </recommendedName>
</protein>
<proteinExistence type="predicted"/>
<keyword evidence="4 6" id="KW-0472">Membrane</keyword>
<keyword evidence="9" id="KW-1185">Reference proteome</keyword>
<evidence type="ECO:0000256" key="2">
    <source>
        <dbReference type="ARBA" id="ARBA00022692"/>
    </source>
</evidence>
<feature type="transmembrane region" description="Helical" evidence="6">
    <location>
        <begin position="129"/>
        <end position="148"/>
    </location>
</feature>
<evidence type="ECO:0000256" key="3">
    <source>
        <dbReference type="ARBA" id="ARBA00022989"/>
    </source>
</evidence>
<feature type="transmembrane region" description="Helical" evidence="6">
    <location>
        <begin position="70"/>
        <end position="90"/>
    </location>
</feature>
<dbReference type="EMBL" id="BAAAZH010000017">
    <property type="protein sequence ID" value="GAA4120839.1"/>
    <property type="molecule type" value="Genomic_DNA"/>
</dbReference>
<sequence>MTARRSRWDVVLLPSYALGILNALVLSLPEALGVPVAPDSPWPPLRALHTWAVEQEPQHLVMPPTLQASLLYDAFVQLPLLVVLLIGYGLRKDWPWLRTAAIVYAVSAIVNMYFYFMQTFLGPDSPPHLATYVPINLPWLLVPVLVLLRVRQDDGRSGGAGTSIAGRSQPPSTFMSDPVTQDDAGEAR</sequence>
<dbReference type="PROSITE" id="PS51751">
    <property type="entry name" value="EXPERA"/>
    <property type="match status" value="1"/>
</dbReference>
<reference evidence="9" key="1">
    <citation type="journal article" date="2019" name="Int. J. Syst. Evol. Microbiol.">
        <title>The Global Catalogue of Microorganisms (GCM) 10K type strain sequencing project: providing services to taxonomists for standard genome sequencing and annotation.</title>
        <authorList>
            <consortium name="The Broad Institute Genomics Platform"/>
            <consortium name="The Broad Institute Genome Sequencing Center for Infectious Disease"/>
            <person name="Wu L."/>
            <person name="Ma J."/>
        </authorList>
    </citation>
    <scope>NUCLEOTIDE SEQUENCE [LARGE SCALE GENOMIC DNA]</scope>
    <source>
        <strain evidence="9">JCM 16703</strain>
    </source>
</reference>
<evidence type="ECO:0000256" key="4">
    <source>
        <dbReference type="ARBA" id="ARBA00023136"/>
    </source>
</evidence>
<evidence type="ECO:0000256" key="6">
    <source>
        <dbReference type="SAM" id="Phobius"/>
    </source>
</evidence>